<dbReference type="EMBL" id="FNJM01000006">
    <property type="protein sequence ID" value="SDP48074.1"/>
    <property type="molecule type" value="Genomic_DNA"/>
</dbReference>
<accession>A0A1H0T296</accession>
<keyword evidence="2" id="KW-1185">Reference proteome</keyword>
<reference evidence="1 2" key="1">
    <citation type="submission" date="2016-10" db="EMBL/GenBank/DDBJ databases">
        <authorList>
            <person name="de Groot N.N."/>
        </authorList>
    </citation>
    <scope>NUCLEOTIDE SEQUENCE [LARGE SCALE GENOMIC DNA]</scope>
    <source>
        <strain evidence="1 2">DSM 12272</strain>
    </source>
</reference>
<sequence>MEEKLNFLSRLKISIFKVKQYSLFLKEGLNKSMVYILMLSIIVGFILGVSQFSMLTTLEKSTKVLLEQEDFKFEVNDGILDFKDSPYKQEEGPSVVIIDSNKTLADSESFRSITIHKDMSSVFLKDGIVARLNGTEYKIKYSDTPLLDNNINNEVAINVLNKAKPIKYVTVICMILITYLVALFNGLLISLAGIMSNKMNGSKLKYKEIFIISLYSLTLPMIVKLIMPIGSLTIIISGIYVVMVISNISKEA</sequence>
<evidence type="ECO:0000313" key="1">
    <source>
        <dbReference type="EMBL" id="SDP48074.1"/>
    </source>
</evidence>
<name>A0A1H0T296_9CLOT</name>
<protein>
    <recommendedName>
        <fullName evidence="3">Maltodextrin utilization protein YvdJ</fullName>
    </recommendedName>
</protein>
<gene>
    <name evidence="1" type="ORF">SAMN04488529_10624</name>
</gene>
<evidence type="ECO:0000313" key="2">
    <source>
        <dbReference type="Proteomes" id="UP000198597"/>
    </source>
</evidence>
<dbReference type="AlphaFoldDB" id="A0A1H0T296"/>
<dbReference type="RefSeq" id="WP_167866973.1">
    <property type="nucleotide sequence ID" value="NZ_CP071376.1"/>
</dbReference>
<dbReference type="STRING" id="94869.SAMN04488529_10624"/>
<dbReference type="InterPro" id="IPR009574">
    <property type="entry name" value="DUF1189"/>
</dbReference>
<evidence type="ECO:0008006" key="3">
    <source>
        <dbReference type="Google" id="ProtNLM"/>
    </source>
</evidence>
<proteinExistence type="predicted"/>
<dbReference type="Proteomes" id="UP000198597">
    <property type="component" value="Unassembled WGS sequence"/>
</dbReference>
<dbReference type="Pfam" id="PF06691">
    <property type="entry name" value="DUF1189"/>
    <property type="match status" value="1"/>
</dbReference>
<organism evidence="1 2">
    <name type="scientific">Clostridium gasigenes</name>
    <dbReference type="NCBI Taxonomy" id="94869"/>
    <lineage>
        <taxon>Bacteria</taxon>
        <taxon>Bacillati</taxon>
        <taxon>Bacillota</taxon>
        <taxon>Clostridia</taxon>
        <taxon>Eubacteriales</taxon>
        <taxon>Clostridiaceae</taxon>
        <taxon>Clostridium</taxon>
    </lineage>
</organism>
<dbReference type="GeneID" id="65309081"/>